<keyword evidence="7" id="KW-1185">Reference proteome</keyword>
<sequence length="149" mass="17655">MTISVSSMKYHLNVKHRQKIHEDQPKITDYRTMTKEKKLKLDTANANFIVQDLHAVNVVMGKDFRNLMKVAVRQQYHVPHRTTFSRYRIPKMYEACKLAVIEEFKSVEFVCCTTDMWVDNFKHLAYMTLTAHVLCLYVKFVSHDKPRSQ</sequence>
<evidence type="ECO:0000256" key="1">
    <source>
        <dbReference type="ARBA" id="ARBA00004123"/>
    </source>
</evidence>
<gene>
    <name evidence="6" type="ORF">OUZ56_026082</name>
</gene>
<evidence type="ECO:0000256" key="3">
    <source>
        <dbReference type="ARBA" id="ARBA00022771"/>
    </source>
</evidence>
<accession>A0ABQ9ZKU0</accession>
<keyword evidence="2" id="KW-0479">Metal-binding</keyword>
<proteinExistence type="predicted"/>
<organism evidence="6 7">
    <name type="scientific">Daphnia magna</name>
    <dbReference type="NCBI Taxonomy" id="35525"/>
    <lineage>
        <taxon>Eukaryota</taxon>
        <taxon>Metazoa</taxon>
        <taxon>Ecdysozoa</taxon>
        <taxon>Arthropoda</taxon>
        <taxon>Crustacea</taxon>
        <taxon>Branchiopoda</taxon>
        <taxon>Diplostraca</taxon>
        <taxon>Cladocera</taxon>
        <taxon>Anomopoda</taxon>
        <taxon>Daphniidae</taxon>
        <taxon>Daphnia</taxon>
    </lineage>
</organism>
<keyword evidence="5" id="KW-0539">Nucleus</keyword>
<protein>
    <submittedName>
        <fullName evidence="6">Uncharacterized protein</fullName>
    </submittedName>
</protein>
<dbReference type="InterPro" id="IPR052035">
    <property type="entry name" value="ZnF_BED_domain_contain"/>
</dbReference>
<evidence type="ECO:0000256" key="5">
    <source>
        <dbReference type="ARBA" id="ARBA00023242"/>
    </source>
</evidence>
<keyword evidence="3" id="KW-0863">Zinc-finger</keyword>
<reference evidence="6 7" key="1">
    <citation type="journal article" date="2023" name="Nucleic Acids Res.">
        <title>The hologenome of Daphnia magna reveals possible DNA methylation and microbiome-mediated evolution of the host genome.</title>
        <authorList>
            <person name="Chaturvedi A."/>
            <person name="Li X."/>
            <person name="Dhandapani V."/>
            <person name="Marshall H."/>
            <person name="Kissane S."/>
            <person name="Cuenca-Cambronero M."/>
            <person name="Asole G."/>
            <person name="Calvet F."/>
            <person name="Ruiz-Romero M."/>
            <person name="Marangio P."/>
            <person name="Guigo R."/>
            <person name="Rago D."/>
            <person name="Mirbahai L."/>
            <person name="Eastwood N."/>
            <person name="Colbourne J.K."/>
            <person name="Zhou J."/>
            <person name="Mallon E."/>
            <person name="Orsini L."/>
        </authorList>
    </citation>
    <scope>NUCLEOTIDE SEQUENCE [LARGE SCALE GENOMIC DNA]</scope>
    <source>
        <strain evidence="6">LRV0_1</strain>
    </source>
</reference>
<name>A0ABQ9ZKU0_9CRUS</name>
<evidence type="ECO:0000313" key="7">
    <source>
        <dbReference type="Proteomes" id="UP001234178"/>
    </source>
</evidence>
<dbReference type="SUPFAM" id="SSF140996">
    <property type="entry name" value="Hermes dimerisation domain"/>
    <property type="match status" value="1"/>
</dbReference>
<dbReference type="EMBL" id="JAOYFB010000004">
    <property type="protein sequence ID" value="KAK4013528.1"/>
    <property type="molecule type" value="Genomic_DNA"/>
</dbReference>
<keyword evidence="4" id="KW-0862">Zinc</keyword>
<dbReference type="PANTHER" id="PTHR46481">
    <property type="entry name" value="ZINC FINGER BED DOMAIN-CONTAINING PROTEIN 4"/>
    <property type="match status" value="1"/>
</dbReference>
<dbReference type="PANTHER" id="PTHR46481:SF10">
    <property type="entry name" value="ZINC FINGER BED DOMAIN-CONTAINING PROTEIN 39"/>
    <property type="match status" value="1"/>
</dbReference>
<dbReference type="Proteomes" id="UP001234178">
    <property type="component" value="Unassembled WGS sequence"/>
</dbReference>
<comment type="subcellular location">
    <subcellularLocation>
        <location evidence="1">Nucleus</location>
    </subcellularLocation>
</comment>
<evidence type="ECO:0000313" key="6">
    <source>
        <dbReference type="EMBL" id="KAK4013528.1"/>
    </source>
</evidence>
<comment type="caution">
    <text evidence="6">The sequence shown here is derived from an EMBL/GenBank/DDBJ whole genome shotgun (WGS) entry which is preliminary data.</text>
</comment>
<evidence type="ECO:0000256" key="2">
    <source>
        <dbReference type="ARBA" id="ARBA00022723"/>
    </source>
</evidence>
<evidence type="ECO:0000256" key="4">
    <source>
        <dbReference type="ARBA" id="ARBA00022833"/>
    </source>
</evidence>